<reference evidence="1" key="1">
    <citation type="submission" date="2021-01" db="EMBL/GenBank/DDBJ databases">
        <authorList>
            <person name="Corre E."/>
            <person name="Pelletier E."/>
            <person name="Niang G."/>
            <person name="Scheremetjew M."/>
            <person name="Finn R."/>
            <person name="Kale V."/>
            <person name="Holt S."/>
            <person name="Cochrane G."/>
            <person name="Meng A."/>
            <person name="Brown T."/>
            <person name="Cohen L."/>
        </authorList>
    </citation>
    <scope>NUCLEOTIDE SEQUENCE</scope>
    <source>
        <strain evidence="1">CCMP3107</strain>
    </source>
</reference>
<gene>
    <name evidence="1" type="ORF">HAKA00212_LOCUS14000</name>
</gene>
<organism evidence="1">
    <name type="scientific">Heterosigma akashiwo</name>
    <name type="common">Chromophytic alga</name>
    <name type="synonym">Heterosigma carterae</name>
    <dbReference type="NCBI Taxonomy" id="2829"/>
    <lineage>
        <taxon>Eukaryota</taxon>
        <taxon>Sar</taxon>
        <taxon>Stramenopiles</taxon>
        <taxon>Ochrophyta</taxon>
        <taxon>Raphidophyceae</taxon>
        <taxon>Chattonellales</taxon>
        <taxon>Chattonellaceae</taxon>
        <taxon>Heterosigma</taxon>
    </lineage>
</organism>
<name>A0A6S9G5P8_HETAK</name>
<dbReference type="AlphaFoldDB" id="A0A6S9G5P8"/>
<accession>A0A6S9G5P8</accession>
<protein>
    <submittedName>
        <fullName evidence="1">Uncharacterized protein</fullName>
    </submittedName>
</protein>
<sequence>MNPLLGTMLVDRRNPVKAFASIEIAKKITSLAPQFSTKPAVVEGSLASQQNIAAQAVIVLEELRDLEIRENYKAFFEAAQPAPEVFWSVTYRKAFDDSDVQIIRARIPSPPPSTAR</sequence>
<proteinExistence type="predicted"/>
<evidence type="ECO:0000313" key="1">
    <source>
        <dbReference type="EMBL" id="CAE0635259.1"/>
    </source>
</evidence>
<dbReference type="EMBL" id="HBIU01030351">
    <property type="protein sequence ID" value="CAE0635259.1"/>
    <property type="molecule type" value="Transcribed_RNA"/>
</dbReference>